<gene>
    <name evidence="2" type="ORF">PHYPSEUDO_010385</name>
</gene>
<proteinExistence type="predicted"/>
<organism evidence="2 3">
    <name type="scientific">Phytophthora pseudosyringae</name>
    <dbReference type="NCBI Taxonomy" id="221518"/>
    <lineage>
        <taxon>Eukaryota</taxon>
        <taxon>Sar</taxon>
        <taxon>Stramenopiles</taxon>
        <taxon>Oomycota</taxon>
        <taxon>Peronosporomycetes</taxon>
        <taxon>Peronosporales</taxon>
        <taxon>Peronosporaceae</taxon>
        <taxon>Phytophthora</taxon>
    </lineage>
</organism>
<keyword evidence="3" id="KW-1185">Reference proteome</keyword>
<feature type="domain" description="Mut7-C RNAse" evidence="1">
    <location>
        <begin position="1"/>
        <end position="147"/>
    </location>
</feature>
<evidence type="ECO:0000313" key="3">
    <source>
        <dbReference type="Proteomes" id="UP000694044"/>
    </source>
</evidence>
<accession>A0A8T1VAZ4</accession>
<dbReference type="Proteomes" id="UP000694044">
    <property type="component" value="Unassembled WGS sequence"/>
</dbReference>
<dbReference type="Pfam" id="PF01927">
    <property type="entry name" value="Mut7-C"/>
    <property type="match status" value="1"/>
</dbReference>
<protein>
    <recommendedName>
        <fullName evidence="1">Mut7-C RNAse domain-containing protein</fullName>
    </recommendedName>
</protein>
<sequence length="163" mass="18034">MVTQVGRWPRTIGVDVVTWNPDDVKGSRSRDPKSVMLASAAREDRIVLTRDTGLPSRRDAGACFVLSDDECYKQFREVKLQFGLLDQVDARSSRCARCNTDAFSPMDAESARTKMSERLRKKVPASVARFWACDGCGRIYWGGPKYAPSVSSGAEPTPDGRVV</sequence>
<dbReference type="AlphaFoldDB" id="A0A8T1VAZ4"/>
<comment type="caution">
    <text evidence="2">The sequence shown here is derived from an EMBL/GenBank/DDBJ whole genome shotgun (WGS) entry which is preliminary data.</text>
</comment>
<evidence type="ECO:0000313" key="2">
    <source>
        <dbReference type="EMBL" id="KAG7378231.1"/>
    </source>
</evidence>
<dbReference type="PANTHER" id="PTHR39081">
    <property type="entry name" value="MUT7-C DOMAIN-CONTAINING PROTEIN"/>
    <property type="match status" value="1"/>
</dbReference>
<dbReference type="OrthoDB" id="10261556at2759"/>
<dbReference type="EMBL" id="JAGDFM010000441">
    <property type="protein sequence ID" value="KAG7378231.1"/>
    <property type="molecule type" value="Genomic_DNA"/>
</dbReference>
<evidence type="ECO:0000259" key="1">
    <source>
        <dbReference type="Pfam" id="PF01927"/>
    </source>
</evidence>
<dbReference type="InterPro" id="IPR002782">
    <property type="entry name" value="Mut7-C_RNAse_dom"/>
</dbReference>
<dbReference type="PANTHER" id="PTHR39081:SF1">
    <property type="entry name" value="MUT7-C RNASE DOMAIN-CONTAINING PROTEIN"/>
    <property type="match status" value="1"/>
</dbReference>
<name>A0A8T1VAZ4_9STRA</name>
<reference evidence="2" key="1">
    <citation type="submission" date="2021-02" db="EMBL/GenBank/DDBJ databases">
        <authorList>
            <person name="Palmer J.M."/>
        </authorList>
    </citation>
    <scope>NUCLEOTIDE SEQUENCE</scope>
    <source>
        <strain evidence="2">SCRP734</strain>
    </source>
</reference>